<dbReference type="PANTHER" id="PTHR46585">
    <property type="entry name" value="INTEGRASE CORE DOMAIN CONTAINING PROTEIN"/>
    <property type="match status" value="1"/>
</dbReference>
<dbReference type="Gene3D" id="3.30.420.10">
    <property type="entry name" value="Ribonuclease H-like superfamily/Ribonuclease H"/>
    <property type="match status" value="1"/>
</dbReference>
<dbReference type="EMBL" id="CADCXV010001315">
    <property type="protein sequence ID" value="CAB0043365.1"/>
    <property type="molecule type" value="Genomic_DNA"/>
</dbReference>
<organism evidence="2 3">
    <name type="scientific">Trichogramma brassicae</name>
    <dbReference type="NCBI Taxonomy" id="86971"/>
    <lineage>
        <taxon>Eukaryota</taxon>
        <taxon>Metazoa</taxon>
        <taxon>Ecdysozoa</taxon>
        <taxon>Arthropoda</taxon>
        <taxon>Hexapoda</taxon>
        <taxon>Insecta</taxon>
        <taxon>Pterygota</taxon>
        <taxon>Neoptera</taxon>
        <taxon>Endopterygota</taxon>
        <taxon>Hymenoptera</taxon>
        <taxon>Apocrita</taxon>
        <taxon>Proctotrupomorpha</taxon>
        <taxon>Chalcidoidea</taxon>
        <taxon>Trichogrammatidae</taxon>
        <taxon>Trichogramma</taxon>
    </lineage>
</organism>
<dbReference type="AlphaFoldDB" id="A0A6H5J1A4"/>
<dbReference type="InterPro" id="IPR001584">
    <property type="entry name" value="Integrase_cat-core"/>
</dbReference>
<accession>A0A6H5J1A4</accession>
<feature type="domain" description="Integrase catalytic" evidence="1">
    <location>
        <begin position="1"/>
        <end position="89"/>
    </location>
</feature>
<proteinExistence type="predicted"/>
<dbReference type="GO" id="GO:0003676">
    <property type="term" value="F:nucleic acid binding"/>
    <property type="evidence" value="ECO:0007669"/>
    <property type="project" value="InterPro"/>
</dbReference>
<dbReference type="OrthoDB" id="6343797at2759"/>
<name>A0A6H5J1A4_9HYME</name>
<dbReference type="SUPFAM" id="SSF53098">
    <property type="entry name" value="Ribonuclease H-like"/>
    <property type="match status" value="1"/>
</dbReference>
<dbReference type="PANTHER" id="PTHR46585:SF1">
    <property type="entry name" value="CHROMO DOMAIN-CONTAINING PROTEIN"/>
    <property type="match status" value="1"/>
</dbReference>
<evidence type="ECO:0000259" key="1">
    <source>
        <dbReference type="PROSITE" id="PS50994"/>
    </source>
</evidence>
<evidence type="ECO:0000313" key="3">
    <source>
        <dbReference type="Proteomes" id="UP000479190"/>
    </source>
</evidence>
<gene>
    <name evidence="2" type="ORF">TBRA_LOCUS14953</name>
</gene>
<protein>
    <recommendedName>
        <fullName evidence="1">Integrase catalytic domain-containing protein</fullName>
    </recommendedName>
</protein>
<evidence type="ECO:0000313" key="2">
    <source>
        <dbReference type="EMBL" id="CAB0043365.1"/>
    </source>
</evidence>
<dbReference type="Proteomes" id="UP000479190">
    <property type="component" value="Unassembled WGS sequence"/>
</dbReference>
<dbReference type="Pfam" id="PF00665">
    <property type="entry name" value="rve"/>
    <property type="match status" value="1"/>
</dbReference>
<dbReference type="GO" id="GO:0015074">
    <property type="term" value="P:DNA integration"/>
    <property type="evidence" value="ECO:0007669"/>
    <property type="project" value="InterPro"/>
</dbReference>
<dbReference type="InterPro" id="IPR012337">
    <property type="entry name" value="RNaseH-like_sf"/>
</dbReference>
<reference evidence="2 3" key="1">
    <citation type="submission" date="2020-02" db="EMBL/GenBank/DDBJ databases">
        <authorList>
            <person name="Ferguson B K."/>
        </authorList>
    </citation>
    <scope>NUCLEOTIDE SEQUENCE [LARGE SCALE GENOMIC DNA]</scope>
</reference>
<dbReference type="InterPro" id="IPR036397">
    <property type="entry name" value="RNaseH_sf"/>
</dbReference>
<sequence>MVAIDDTWQADLVEMIPYAKVNSGYKYLLTVIDNFSKYAWSVGVKSKSAEDVSRAMASILSSGRHPKNLHTDNGKEFYNSTFNQLMKKI</sequence>
<keyword evidence="3" id="KW-1185">Reference proteome</keyword>
<dbReference type="PROSITE" id="PS50994">
    <property type="entry name" value="INTEGRASE"/>
    <property type="match status" value="1"/>
</dbReference>